<dbReference type="AlphaFoldDB" id="A0A3L6DE26"/>
<keyword evidence="2" id="KW-0106">Calcium</keyword>
<dbReference type="CDD" id="cd00051">
    <property type="entry name" value="EFh"/>
    <property type="match status" value="1"/>
</dbReference>
<accession>A0A3L6DE26</accession>
<dbReference type="PROSITE" id="PS00018">
    <property type="entry name" value="EF_HAND_1"/>
    <property type="match status" value="3"/>
</dbReference>
<protein>
    <recommendedName>
        <fullName evidence="4">EF-hand domain-containing protein</fullName>
    </recommendedName>
</protein>
<dbReference type="PROSITE" id="PS50222">
    <property type="entry name" value="EF_HAND_2"/>
    <property type="match status" value="3"/>
</dbReference>
<dbReference type="Gene3D" id="1.10.238.10">
    <property type="entry name" value="EF-hand"/>
    <property type="match status" value="1"/>
</dbReference>
<dbReference type="SMART" id="SM00054">
    <property type="entry name" value="EFh"/>
    <property type="match status" value="3"/>
</dbReference>
<name>A0A3L6DE26_MAIZE</name>
<evidence type="ECO:0000259" key="4">
    <source>
        <dbReference type="PROSITE" id="PS50222"/>
    </source>
</evidence>
<evidence type="ECO:0000313" key="5">
    <source>
        <dbReference type="EMBL" id="PWZ06749.1"/>
    </source>
</evidence>
<evidence type="ECO:0000256" key="1">
    <source>
        <dbReference type="ARBA" id="ARBA00022737"/>
    </source>
</evidence>
<dbReference type="Pfam" id="PF13202">
    <property type="entry name" value="EF-hand_5"/>
    <property type="match status" value="1"/>
</dbReference>
<dbReference type="InterPro" id="IPR011992">
    <property type="entry name" value="EF-hand-dom_pair"/>
</dbReference>
<dbReference type="EMBL" id="NCVQ01000010">
    <property type="protein sequence ID" value="PWZ06749.1"/>
    <property type="molecule type" value="Genomic_DNA"/>
</dbReference>
<feature type="domain" description="EF-hand" evidence="4">
    <location>
        <begin position="112"/>
        <end position="147"/>
    </location>
</feature>
<feature type="region of interest" description="Disordered" evidence="3">
    <location>
        <begin position="1"/>
        <end position="23"/>
    </location>
</feature>
<dbReference type="Proteomes" id="UP000251960">
    <property type="component" value="Chromosome 9"/>
</dbReference>
<dbReference type="PANTHER" id="PTHR23050">
    <property type="entry name" value="CALCIUM BINDING PROTEIN"/>
    <property type="match status" value="1"/>
</dbReference>
<dbReference type="GO" id="GO:0005509">
    <property type="term" value="F:calcium ion binding"/>
    <property type="evidence" value="ECO:0007669"/>
    <property type="project" value="InterPro"/>
</dbReference>
<comment type="caution">
    <text evidence="5">The sequence shown here is derived from an EMBL/GenBank/DDBJ whole genome shotgun (WGS) entry which is preliminary data.</text>
</comment>
<feature type="domain" description="EF-hand" evidence="4">
    <location>
        <begin position="80"/>
        <end position="107"/>
    </location>
</feature>
<reference evidence="5 6" key="1">
    <citation type="journal article" date="2018" name="Nat. Genet.">
        <title>Extensive intraspecific gene order and gene structural variations between Mo17 and other maize genomes.</title>
        <authorList>
            <person name="Sun S."/>
            <person name="Zhou Y."/>
            <person name="Chen J."/>
            <person name="Shi J."/>
            <person name="Zhao H."/>
            <person name="Zhao H."/>
            <person name="Song W."/>
            <person name="Zhang M."/>
            <person name="Cui Y."/>
            <person name="Dong X."/>
            <person name="Liu H."/>
            <person name="Ma X."/>
            <person name="Jiao Y."/>
            <person name="Wang B."/>
            <person name="Wei X."/>
            <person name="Stein J.C."/>
            <person name="Glaubitz J.C."/>
            <person name="Lu F."/>
            <person name="Yu G."/>
            <person name="Liang C."/>
            <person name="Fengler K."/>
            <person name="Li B."/>
            <person name="Rafalski A."/>
            <person name="Schnable P.S."/>
            <person name="Ware D.H."/>
            <person name="Buckler E.S."/>
            <person name="Lai J."/>
        </authorList>
    </citation>
    <scope>NUCLEOTIDE SEQUENCE [LARGE SCALE GENOMIC DNA]</scope>
    <source>
        <strain evidence="6">cv. Missouri 17</strain>
        <tissue evidence="5">Seedling</tissue>
    </source>
</reference>
<evidence type="ECO:0000256" key="2">
    <source>
        <dbReference type="ARBA" id="ARBA00022837"/>
    </source>
</evidence>
<gene>
    <name evidence="5" type="ORF">Zm00014a_033864</name>
</gene>
<feature type="domain" description="EF-hand" evidence="4">
    <location>
        <begin position="155"/>
        <end position="190"/>
    </location>
</feature>
<dbReference type="InterPro" id="IPR018247">
    <property type="entry name" value="EF_Hand_1_Ca_BS"/>
</dbReference>
<evidence type="ECO:0000256" key="3">
    <source>
        <dbReference type="SAM" id="MobiDB-lite"/>
    </source>
</evidence>
<evidence type="ECO:0000313" key="6">
    <source>
        <dbReference type="Proteomes" id="UP000251960"/>
    </source>
</evidence>
<proteinExistence type="predicted"/>
<dbReference type="SUPFAM" id="SSF47473">
    <property type="entry name" value="EF-hand"/>
    <property type="match status" value="1"/>
</dbReference>
<keyword evidence="1" id="KW-0677">Repeat</keyword>
<dbReference type="InterPro" id="IPR002048">
    <property type="entry name" value="EF_hand_dom"/>
</dbReference>
<dbReference type="InterPro" id="IPR050145">
    <property type="entry name" value="Centrin_CML-like"/>
</dbReference>
<dbReference type="ExpressionAtlas" id="A0A3L6DE26">
    <property type="expression patterns" value="baseline and differential"/>
</dbReference>
<sequence>MTGEFASRSYKCQPPVPMPTAQAAPQLAATLRRIGSRFRSRGPDCSPSFPRESRRTANMCPTGRYLGLDLSGAGGDLRPAFDVLDADRDGRISRDDLKSFYAAAGPAAGDRFDDDDLAAMIAAADADRDGFVQYDEFERLLAGRAAAAAAAGGAGRRSAMEGAFRLMDRDGDGMVGFQDLKAYLDWAGMPAADEEVRAMIRVAGGGDGGEGVGLEALAGVLAVDLEGIAF</sequence>
<dbReference type="Pfam" id="PF13499">
    <property type="entry name" value="EF-hand_7"/>
    <property type="match status" value="1"/>
</dbReference>
<organism evidence="5 6">
    <name type="scientific">Zea mays</name>
    <name type="common">Maize</name>
    <dbReference type="NCBI Taxonomy" id="4577"/>
    <lineage>
        <taxon>Eukaryota</taxon>
        <taxon>Viridiplantae</taxon>
        <taxon>Streptophyta</taxon>
        <taxon>Embryophyta</taxon>
        <taxon>Tracheophyta</taxon>
        <taxon>Spermatophyta</taxon>
        <taxon>Magnoliopsida</taxon>
        <taxon>Liliopsida</taxon>
        <taxon>Poales</taxon>
        <taxon>Poaceae</taxon>
        <taxon>PACMAD clade</taxon>
        <taxon>Panicoideae</taxon>
        <taxon>Andropogonodae</taxon>
        <taxon>Andropogoneae</taxon>
        <taxon>Tripsacinae</taxon>
        <taxon>Zea</taxon>
    </lineage>
</organism>
<dbReference type="FunFam" id="1.10.238.10:FF:000516">
    <property type="entry name" value="Caltractin"/>
    <property type="match status" value="1"/>
</dbReference>